<keyword evidence="3" id="KW-1185">Reference proteome</keyword>
<name>A0ABP4F0Z6_9ACTN</name>
<reference evidence="3" key="1">
    <citation type="journal article" date="2019" name="Int. J. Syst. Evol. Microbiol.">
        <title>The Global Catalogue of Microorganisms (GCM) 10K type strain sequencing project: providing services to taxonomists for standard genome sequencing and annotation.</title>
        <authorList>
            <consortium name="The Broad Institute Genomics Platform"/>
            <consortium name="The Broad Institute Genome Sequencing Center for Infectious Disease"/>
            <person name="Wu L."/>
            <person name="Ma J."/>
        </authorList>
    </citation>
    <scope>NUCLEOTIDE SEQUENCE [LARGE SCALE GENOMIC DNA]</scope>
    <source>
        <strain evidence="3">JCM 11813</strain>
    </source>
</reference>
<dbReference type="Proteomes" id="UP001499979">
    <property type="component" value="Unassembled WGS sequence"/>
</dbReference>
<organism evidence="2 3">
    <name type="scientific">Nocardioides aquiterrae</name>
    <dbReference type="NCBI Taxonomy" id="203799"/>
    <lineage>
        <taxon>Bacteria</taxon>
        <taxon>Bacillati</taxon>
        <taxon>Actinomycetota</taxon>
        <taxon>Actinomycetes</taxon>
        <taxon>Propionibacteriales</taxon>
        <taxon>Nocardioidaceae</taxon>
        <taxon>Nocardioides</taxon>
    </lineage>
</organism>
<proteinExistence type="predicted"/>
<gene>
    <name evidence="2" type="ORF">GCM10009606_18100</name>
</gene>
<protein>
    <submittedName>
        <fullName evidence="2">Uncharacterized protein</fullName>
    </submittedName>
</protein>
<dbReference type="EMBL" id="BAAAJE010000006">
    <property type="protein sequence ID" value="GAA1138718.1"/>
    <property type="molecule type" value="Genomic_DNA"/>
</dbReference>
<dbReference type="RefSeq" id="WP_343907171.1">
    <property type="nucleotide sequence ID" value="NZ_BAAAJE010000006.1"/>
</dbReference>
<feature type="region of interest" description="Disordered" evidence="1">
    <location>
        <begin position="75"/>
        <end position="98"/>
    </location>
</feature>
<comment type="caution">
    <text evidence="2">The sequence shown here is derived from an EMBL/GenBank/DDBJ whole genome shotgun (WGS) entry which is preliminary data.</text>
</comment>
<evidence type="ECO:0000313" key="2">
    <source>
        <dbReference type="EMBL" id="GAA1138718.1"/>
    </source>
</evidence>
<evidence type="ECO:0000313" key="3">
    <source>
        <dbReference type="Proteomes" id="UP001499979"/>
    </source>
</evidence>
<evidence type="ECO:0000256" key="1">
    <source>
        <dbReference type="SAM" id="MobiDB-lite"/>
    </source>
</evidence>
<sequence length="98" mass="10054">MSSPNAHTPTAENAEHACHYCGTTEKDDLRPYGPGGSWVCFPCATATPEREQQAKNAFGALLDGAAAMSPDNAVMIGTEQGPRPVNLSAPPAGGDGRG</sequence>
<accession>A0ABP4F0Z6</accession>